<dbReference type="AlphaFoldDB" id="A0A5M6DBE1"/>
<evidence type="ECO:0000256" key="1">
    <source>
        <dbReference type="ARBA" id="ARBA00038494"/>
    </source>
</evidence>
<dbReference type="EMBL" id="VWOX01000005">
    <property type="protein sequence ID" value="KAA5543826.1"/>
    <property type="molecule type" value="Genomic_DNA"/>
</dbReference>
<dbReference type="CDD" id="cd02511">
    <property type="entry name" value="Beta4Glucosyltransferase"/>
    <property type="match status" value="1"/>
</dbReference>
<protein>
    <submittedName>
        <fullName evidence="3">Glycosyltransferase family 2 protein</fullName>
    </submittedName>
</protein>
<dbReference type="PANTHER" id="PTHR43630">
    <property type="entry name" value="POLY-BETA-1,6-N-ACETYL-D-GLUCOSAMINE SYNTHASE"/>
    <property type="match status" value="1"/>
</dbReference>
<dbReference type="PANTHER" id="PTHR43630:SF2">
    <property type="entry name" value="GLYCOSYLTRANSFERASE"/>
    <property type="match status" value="1"/>
</dbReference>
<evidence type="ECO:0000313" key="3">
    <source>
        <dbReference type="EMBL" id="KAA5543826.1"/>
    </source>
</evidence>
<evidence type="ECO:0000259" key="2">
    <source>
        <dbReference type="Pfam" id="PF00535"/>
    </source>
</evidence>
<dbReference type="InterPro" id="IPR029044">
    <property type="entry name" value="Nucleotide-diphossugar_trans"/>
</dbReference>
<evidence type="ECO:0000313" key="4">
    <source>
        <dbReference type="Proteomes" id="UP000324479"/>
    </source>
</evidence>
<organism evidence="3 4">
    <name type="scientific">Roseiconus nitratireducens</name>
    <dbReference type="NCBI Taxonomy" id="2605748"/>
    <lineage>
        <taxon>Bacteria</taxon>
        <taxon>Pseudomonadati</taxon>
        <taxon>Planctomycetota</taxon>
        <taxon>Planctomycetia</taxon>
        <taxon>Pirellulales</taxon>
        <taxon>Pirellulaceae</taxon>
        <taxon>Roseiconus</taxon>
    </lineage>
</organism>
<dbReference type="SUPFAM" id="SSF53448">
    <property type="entry name" value="Nucleotide-diphospho-sugar transferases"/>
    <property type="match status" value="1"/>
</dbReference>
<reference evidence="3 4" key="1">
    <citation type="submission" date="2019-08" db="EMBL/GenBank/DDBJ databases">
        <authorList>
            <person name="Dhanesh K."/>
            <person name="Kumar G."/>
            <person name="Sasikala C."/>
            <person name="Venkata Ramana C."/>
        </authorList>
    </citation>
    <scope>NUCLEOTIDE SEQUENCE [LARGE SCALE GENOMIC DNA]</scope>
    <source>
        <strain evidence="3 4">JC645</strain>
    </source>
</reference>
<name>A0A5M6DBE1_9BACT</name>
<dbReference type="RefSeq" id="WP_150076578.1">
    <property type="nucleotide sequence ID" value="NZ_VWOX01000005.1"/>
</dbReference>
<proteinExistence type="inferred from homology"/>
<gene>
    <name evidence="3" type="ORF">FYK55_11700</name>
</gene>
<comment type="caution">
    <text evidence="3">The sequence shown here is derived from an EMBL/GenBank/DDBJ whole genome shotgun (WGS) entry which is preliminary data.</text>
</comment>
<sequence>MSQTPESSSQLNRDVAGICVVVLAKNEQDNIVRCVQALSWADEVVVVDDSSTDETAALARANGARVVNHSFRSFAEQRNWALQHAGVSHPWVLMLDADEVSTEEFAREIREKVASADDSVVAFRTCRKTILNGVWLRYSDGFPVWIMRLVRRGHAWFENSGHGEIPLPKVKGTVGTIRSPFIHHAFSRGMDDWWMRHVRYAAREAEREGDRLRDASPLAFLSLDAGERRRGLRAIARQIPGRGPLRFIYQYVLRGGFLDGRQGFLFCRMMACYESMISIRKLDRPARPPRLVEAK</sequence>
<dbReference type="Proteomes" id="UP000324479">
    <property type="component" value="Unassembled WGS sequence"/>
</dbReference>
<dbReference type="GO" id="GO:0016740">
    <property type="term" value="F:transferase activity"/>
    <property type="evidence" value="ECO:0007669"/>
    <property type="project" value="UniProtKB-KW"/>
</dbReference>
<keyword evidence="4" id="KW-1185">Reference proteome</keyword>
<comment type="similarity">
    <text evidence="1">Belongs to the glycosyltransferase 2 family. WaaE/KdtX subfamily.</text>
</comment>
<dbReference type="InterPro" id="IPR001173">
    <property type="entry name" value="Glyco_trans_2-like"/>
</dbReference>
<accession>A0A5M6DBE1</accession>
<feature type="domain" description="Glycosyltransferase 2-like" evidence="2">
    <location>
        <begin position="19"/>
        <end position="136"/>
    </location>
</feature>
<dbReference type="Gene3D" id="3.90.550.10">
    <property type="entry name" value="Spore Coat Polysaccharide Biosynthesis Protein SpsA, Chain A"/>
    <property type="match status" value="1"/>
</dbReference>
<dbReference type="Pfam" id="PF00535">
    <property type="entry name" value="Glycos_transf_2"/>
    <property type="match status" value="1"/>
</dbReference>
<keyword evidence="3" id="KW-0808">Transferase</keyword>